<evidence type="ECO:0000313" key="2">
    <source>
        <dbReference type="EMBL" id="WYJ95217.1"/>
    </source>
</evidence>
<gene>
    <name evidence="1" type="ORF">A5889_000150</name>
    <name evidence="2" type="ORF">A5889_002765</name>
</gene>
<dbReference type="Proteomes" id="UP000196151">
    <property type="component" value="Chromosome"/>
</dbReference>
<dbReference type="AlphaFoldDB" id="A0A200JDM0"/>
<reference evidence="2" key="2">
    <citation type="submission" date="2017-05" db="EMBL/GenBank/DDBJ databases">
        <authorList>
            <consortium name="The Broad Institute Genomics Platform"/>
            <consortium name="The Broad Institute Genomic Center for Infectious Diseases"/>
            <person name="Earl A."/>
            <person name="Manson A."/>
            <person name="Schwartman J."/>
            <person name="Gilmore M."/>
            <person name="Abouelleil A."/>
            <person name="Cao P."/>
            <person name="Chapman S."/>
            <person name="Cusick C."/>
            <person name="Shea T."/>
            <person name="Young S."/>
            <person name="Neafsey D."/>
            <person name="Nusbaum C."/>
            <person name="Birren B."/>
        </authorList>
    </citation>
    <scope>NUCLEOTIDE SEQUENCE</scope>
    <source>
        <strain evidence="2">9D6_DIV0238</strain>
    </source>
</reference>
<protein>
    <submittedName>
        <fullName evidence="1">Uncharacterized protein</fullName>
    </submittedName>
</protein>
<keyword evidence="3" id="KW-1185">Reference proteome</keyword>
<reference evidence="2" key="3">
    <citation type="submission" date="2024-03" db="EMBL/GenBank/DDBJ databases">
        <title>The Genome Sequence of Enterococcus sp. DIV0238c.</title>
        <authorList>
            <consortium name="The Broad Institute Genomics Platform"/>
            <consortium name="The Broad Institute Microbial Omics Core"/>
            <consortium name="The Broad Institute Genomic Center for Infectious Diseases"/>
            <person name="Earl A."/>
            <person name="Manson A."/>
            <person name="Gilmore M."/>
            <person name="Schwartman J."/>
            <person name="Shea T."/>
            <person name="Abouelleil A."/>
            <person name="Cao P."/>
            <person name="Chapman S."/>
            <person name="Cusick C."/>
            <person name="Young S."/>
            <person name="Neafsey D."/>
            <person name="Nusbaum C."/>
            <person name="Birren B."/>
        </authorList>
    </citation>
    <scope>NUCLEOTIDE SEQUENCE</scope>
    <source>
        <strain evidence="2">9D6_DIV0238</strain>
    </source>
</reference>
<organism evidence="1">
    <name type="scientific">Candidatus Enterococcus dunnyi</name>
    <dbReference type="NCBI Taxonomy" id="1834192"/>
    <lineage>
        <taxon>Bacteria</taxon>
        <taxon>Bacillati</taxon>
        <taxon>Bacillota</taxon>
        <taxon>Bacilli</taxon>
        <taxon>Lactobacillales</taxon>
        <taxon>Enterococcaceae</taxon>
        <taxon>Enterococcus</taxon>
    </lineage>
</organism>
<dbReference type="EMBL" id="CP147246">
    <property type="protein sequence ID" value="WYJ95217.1"/>
    <property type="molecule type" value="Genomic_DNA"/>
</dbReference>
<evidence type="ECO:0000313" key="1">
    <source>
        <dbReference type="EMBL" id="OUZ34675.1"/>
    </source>
</evidence>
<proteinExistence type="predicted"/>
<dbReference type="EMBL" id="NIBQ01000001">
    <property type="protein sequence ID" value="OUZ34675.1"/>
    <property type="molecule type" value="Genomic_DNA"/>
</dbReference>
<reference evidence="1" key="1">
    <citation type="submission" date="2017-05" db="EMBL/GenBank/DDBJ databases">
        <title>The Genome Sequence of Enterococcus sp. 9D6_DIV0238.</title>
        <authorList>
            <consortium name="The Broad Institute Genomics Platform"/>
            <consortium name="The Broad Institute Genomic Center for Infectious Diseases"/>
            <person name="Earl A."/>
            <person name="Manson A."/>
            <person name="Schwartman J."/>
            <person name="Gilmore M."/>
            <person name="Abouelleil A."/>
            <person name="Cao P."/>
            <person name="Chapman S."/>
            <person name="Cusick C."/>
            <person name="Shea T."/>
            <person name="Young S."/>
            <person name="Neafsey D."/>
            <person name="Nusbaum C."/>
            <person name="Birren B."/>
        </authorList>
    </citation>
    <scope>NUCLEOTIDE SEQUENCE [LARGE SCALE GENOMIC DNA]</scope>
    <source>
        <strain evidence="1">9D6_DIV0238</strain>
    </source>
</reference>
<evidence type="ECO:0000313" key="3">
    <source>
        <dbReference type="Proteomes" id="UP000196151"/>
    </source>
</evidence>
<sequence length="35" mass="4152">MYICFALLDFEEAGSETFVPPFLCKRRMYAKAKKF</sequence>
<name>A0A200JDM0_9ENTE</name>
<accession>A0A200JDM0</accession>